<evidence type="ECO:0000313" key="5">
    <source>
        <dbReference type="EMBL" id="MCZ8516709.1"/>
    </source>
</evidence>
<dbReference type="InterPro" id="IPR013564">
    <property type="entry name" value="MurT_C"/>
</dbReference>
<dbReference type="Pfam" id="PF08353">
    <property type="entry name" value="MurT_C"/>
    <property type="match status" value="1"/>
</dbReference>
<feature type="domain" description="Lipid II isoglutaminyl synthase (glutamine-hydrolyzing) subunit MurT C-terminal" evidence="4">
    <location>
        <begin position="317"/>
        <end position="426"/>
    </location>
</feature>
<gene>
    <name evidence="2" type="primary">murT</name>
    <name evidence="5" type="ORF">O9H85_30925</name>
</gene>
<feature type="active site" evidence="2">
    <location>
        <position position="353"/>
    </location>
</feature>
<dbReference type="InterPro" id="IPR043703">
    <property type="entry name" value="Lipid_II_synth_MurT"/>
</dbReference>
<dbReference type="SUPFAM" id="SSF53623">
    <property type="entry name" value="MurD-like peptide ligases, catalytic domain"/>
    <property type="match status" value="1"/>
</dbReference>
<dbReference type="InterPro" id="IPR036565">
    <property type="entry name" value="Mur-like_cat_sf"/>
</dbReference>
<comment type="caution">
    <text evidence="5">The sequence shown here is derived from an EMBL/GenBank/DDBJ whole genome shotgun (WGS) entry which is preliminary data.</text>
</comment>
<keyword evidence="2" id="KW-0573">Peptidoglycan synthesis</keyword>
<keyword evidence="2" id="KW-0547">Nucleotide-binding</keyword>
<evidence type="ECO:0000256" key="1">
    <source>
        <dbReference type="ARBA" id="ARBA00004752"/>
    </source>
</evidence>
<feature type="binding site" evidence="2">
    <location>
        <position position="206"/>
    </location>
    <ligand>
        <name>Zn(2+)</name>
        <dbReference type="ChEBI" id="CHEBI:29105"/>
    </ligand>
</feature>
<accession>A0ABT4QIK3</accession>
<dbReference type="RefSeq" id="WP_269885243.1">
    <property type="nucleotide sequence ID" value="NZ_JAQAGZ010000026.1"/>
</dbReference>
<feature type="domain" description="Mur ligase central" evidence="3">
    <location>
        <begin position="52"/>
        <end position="202"/>
    </location>
</feature>
<evidence type="ECO:0000256" key="2">
    <source>
        <dbReference type="HAMAP-Rule" id="MF_02214"/>
    </source>
</evidence>
<dbReference type="Pfam" id="PF08245">
    <property type="entry name" value="Mur_ligase_M"/>
    <property type="match status" value="1"/>
</dbReference>
<proteinExistence type="inferred from homology"/>
<keyword evidence="6" id="KW-1185">Reference proteome</keyword>
<dbReference type="PANTHER" id="PTHR23135">
    <property type="entry name" value="MUR LIGASE FAMILY MEMBER"/>
    <property type="match status" value="1"/>
</dbReference>
<keyword evidence="2" id="KW-0961">Cell wall biogenesis/degradation</keyword>
<feature type="binding site" evidence="2">
    <location>
        <position position="209"/>
    </location>
    <ligand>
        <name>Zn(2+)</name>
        <dbReference type="ChEBI" id="CHEBI:29105"/>
    </ligand>
</feature>
<evidence type="ECO:0000259" key="3">
    <source>
        <dbReference type="Pfam" id="PF08245"/>
    </source>
</evidence>
<dbReference type="InterPro" id="IPR013221">
    <property type="entry name" value="Mur_ligase_cen"/>
</dbReference>
<reference evidence="5 6" key="1">
    <citation type="submission" date="2022-12" db="EMBL/GenBank/DDBJ databases">
        <title>Draft genome sequence of Paenibacillus sp. dW9.</title>
        <authorList>
            <person name="Choi E.-W."/>
            <person name="Kim D.-U."/>
        </authorList>
    </citation>
    <scope>NUCLEOTIDE SEQUENCE [LARGE SCALE GENOMIC DNA]</scope>
    <source>
        <strain evidence="6">dW9</strain>
    </source>
</reference>
<keyword evidence="2" id="KW-0067">ATP-binding</keyword>
<feature type="binding site" evidence="2">
    <location>
        <position position="230"/>
    </location>
    <ligand>
        <name>Zn(2+)</name>
        <dbReference type="ChEBI" id="CHEBI:29105"/>
    </ligand>
</feature>
<name>A0ABT4QIK3_9BACL</name>
<keyword evidence="2" id="KW-0133">Cell shape</keyword>
<comment type="catalytic activity">
    <reaction evidence="2">
        <text>beta-D-GlcNAc-(1-&gt;4)-Mur2Ac(oyl-L-Ala-gamma-D-O-P-Glu-L-Lys-D-Ala-D-Ala)-di-trans,octa-cis-undecaprenyl diphosphate + NH4(+) = beta-D-GlcNAc-(1-&gt;4)-Mur2Ac(oyl-L-Ala-D-isoglutaminyl-L-Lys-D-Ala-D-Ala)-di-trans,octa-cis-undecaprenyl diphosphate + phosphate + H(+)</text>
        <dbReference type="Rhea" id="RHEA:57932"/>
        <dbReference type="ChEBI" id="CHEBI:15378"/>
        <dbReference type="ChEBI" id="CHEBI:28938"/>
        <dbReference type="ChEBI" id="CHEBI:43474"/>
        <dbReference type="ChEBI" id="CHEBI:62233"/>
        <dbReference type="ChEBI" id="CHEBI:143132"/>
    </reaction>
</comment>
<keyword evidence="2" id="KW-0479">Metal-binding</keyword>
<dbReference type="PANTHER" id="PTHR23135:SF7">
    <property type="entry name" value="LIPID II ISOGLUTAMINYL SYNTHASE (GLUTAMINE-HYDROLYZING) SUBUNIT MURT"/>
    <property type="match status" value="1"/>
</dbReference>
<dbReference type="EMBL" id="JAQAGZ010000026">
    <property type="protein sequence ID" value="MCZ8516709.1"/>
    <property type="molecule type" value="Genomic_DNA"/>
</dbReference>
<keyword evidence="2 5" id="KW-0436">Ligase</keyword>
<comment type="subunit">
    <text evidence="2">Forms a heterodimer with GatD.</text>
</comment>
<sequence>MLPLAIGLGKMAGHMSRMLGKQGTSLPGHLALRLCPHLLSALSGKIKDTVLVTGTNGKTTTSSILASIFIQAGRTVIHNREGANLMSGITTCLMQQTNAFGALNQESMAILEVDEGSLYNVLQHIRPQAILITNFFRDQLDRYGEIDRLVEQVAEAIEPMDTTLFINGDDPLAVRLSRLRKPSVFYGLKNGAYSFPRQGMRESRFCPVCGNPLTYEWEHYGQLGHFQCDCGFSRPPVDYEVEKIENEDALRIVLHGKPFDTPLQGAYNAYNVAAAVACAKQFGLDDAMISGGISSYRSDNGRMQRFSIGGIPYKLNLAKNPQGVNSTLAAYLQTKEPKQFILVLDDRDADGHDVSWIWDADYELLQRSDIERIYCAGRRAHDMALRLYYTGIARDRIHVTPSAASALQDSCIWKRPTYVVSNYSSLHFVQRRLEELECSRS</sequence>
<comment type="function">
    <text evidence="2">The lipid II isoglutaminyl synthase complex catalyzes the formation of alpha-D-isoglutamine in the cell wall lipid II stem peptide. The MurT subunit catalyzes the ATP-dependent amidation of D-glutamate residue of lipid II, converting it to an isoglutamine residue.</text>
</comment>
<feature type="binding site" evidence="2">
    <location>
        <position position="228"/>
    </location>
    <ligand>
        <name>Zn(2+)</name>
        <dbReference type="ChEBI" id="CHEBI:29105"/>
    </ligand>
</feature>
<keyword evidence="2" id="KW-0862">Zinc</keyword>
<comment type="similarity">
    <text evidence="2">Belongs to the MurCDEF family. MurT subfamily.</text>
</comment>
<organism evidence="5 6">
    <name type="scientific">Paenibacillus gyeongsangnamensis</name>
    <dbReference type="NCBI Taxonomy" id="3388067"/>
    <lineage>
        <taxon>Bacteria</taxon>
        <taxon>Bacillati</taxon>
        <taxon>Bacillota</taxon>
        <taxon>Bacilli</taxon>
        <taxon>Bacillales</taxon>
        <taxon>Paenibacillaceae</taxon>
        <taxon>Paenibacillus</taxon>
    </lineage>
</organism>
<comment type="catalytic activity">
    <reaction evidence="2">
        <text>beta-D-GlcNAc-(1-&gt;4)-Mur2Ac(oyl-L-Ala-gamma-D-Glu-L-Lys-D-Ala-D-Ala)-di-trans,octa-cis-undecaprenyl diphosphate + ATP = beta-D-GlcNAc-(1-&gt;4)-Mur2Ac(oyl-L-Ala-gamma-D-O-P-Glu-L-Lys-D-Ala-D-Ala)-di-trans,octa-cis-undecaprenyl diphosphate + ADP</text>
        <dbReference type="Rhea" id="RHEA:59488"/>
        <dbReference type="ChEBI" id="CHEBI:30616"/>
        <dbReference type="ChEBI" id="CHEBI:60033"/>
        <dbReference type="ChEBI" id="CHEBI:143132"/>
        <dbReference type="ChEBI" id="CHEBI:456216"/>
    </reaction>
</comment>
<dbReference type="GO" id="GO:0016874">
    <property type="term" value="F:ligase activity"/>
    <property type="evidence" value="ECO:0007669"/>
    <property type="project" value="UniProtKB-KW"/>
</dbReference>
<comment type="pathway">
    <text evidence="1 2">Cell wall biogenesis; peptidoglycan biosynthesis.</text>
</comment>
<comment type="catalytic activity">
    <reaction evidence="2">
        <text>beta-D-GlcNAc-(1-&gt;4)-Mur2Ac(oyl-L-Ala-gamma-D-Glu-L-Lys-D-Ala-D-Ala)-di-trans,octa-cis-undecaprenyl diphosphate + L-glutamine + ATP + H2O = beta-D-GlcNAc-(1-&gt;4)-Mur2Ac(oyl-L-Ala-D-isoglutaminyl-L-Lys-D-Ala-D-Ala)-di-trans,octa-cis-undecaprenyl diphosphate + L-glutamate + ADP + phosphate + H(+)</text>
        <dbReference type="Rhea" id="RHEA:57928"/>
        <dbReference type="ChEBI" id="CHEBI:15377"/>
        <dbReference type="ChEBI" id="CHEBI:15378"/>
        <dbReference type="ChEBI" id="CHEBI:29985"/>
        <dbReference type="ChEBI" id="CHEBI:30616"/>
        <dbReference type="ChEBI" id="CHEBI:43474"/>
        <dbReference type="ChEBI" id="CHEBI:58359"/>
        <dbReference type="ChEBI" id="CHEBI:60033"/>
        <dbReference type="ChEBI" id="CHEBI:62233"/>
        <dbReference type="ChEBI" id="CHEBI:456216"/>
        <dbReference type="EC" id="6.3.5.13"/>
    </reaction>
</comment>
<protein>
    <recommendedName>
        <fullName evidence="2">Lipid II isoglutaminyl synthase (glutamine-hydrolyzing) subunit MurT</fullName>
        <ecNumber evidence="2">6.3.5.13</ecNumber>
    </recommendedName>
</protein>
<evidence type="ECO:0000259" key="4">
    <source>
        <dbReference type="Pfam" id="PF08353"/>
    </source>
</evidence>
<dbReference type="EC" id="6.3.5.13" evidence="2"/>
<dbReference type="HAMAP" id="MF_02214">
    <property type="entry name" value="Lipid_II_synth_MurT"/>
    <property type="match status" value="1"/>
</dbReference>
<evidence type="ECO:0000313" key="6">
    <source>
        <dbReference type="Proteomes" id="UP001527882"/>
    </source>
</evidence>
<dbReference type="Gene3D" id="3.40.1190.10">
    <property type="entry name" value="Mur-like, catalytic domain"/>
    <property type="match status" value="1"/>
</dbReference>
<dbReference type="Proteomes" id="UP001527882">
    <property type="component" value="Unassembled WGS sequence"/>
</dbReference>